<dbReference type="Gene3D" id="1.10.260.40">
    <property type="entry name" value="lambda repressor-like DNA-binding domains"/>
    <property type="match status" value="1"/>
</dbReference>
<dbReference type="OrthoDB" id="350214at2157"/>
<evidence type="ECO:0000313" key="2">
    <source>
        <dbReference type="Proteomes" id="UP000740329"/>
    </source>
</evidence>
<dbReference type="GO" id="GO:0003677">
    <property type="term" value="F:DNA binding"/>
    <property type="evidence" value="ECO:0007669"/>
    <property type="project" value="InterPro"/>
</dbReference>
<comment type="caution">
    <text evidence="1">The sequence shown here is derived from an EMBL/GenBank/DDBJ whole genome shotgun (WGS) entry which is preliminary data.</text>
</comment>
<name>A0A8J7RG31_METVO</name>
<dbReference type="PIRSF" id="PIRSF005978">
    <property type="entry name" value="HTH_MJ0621_prd"/>
    <property type="match status" value="1"/>
</dbReference>
<evidence type="ECO:0000313" key="1">
    <source>
        <dbReference type="EMBL" id="MBP2200890.1"/>
    </source>
</evidence>
<proteinExistence type="predicted"/>
<dbReference type="InterPro" id="IPR016472">
    <property type="entry name" value="Tscrpt_reg_MJ0621_prd"/>
</dbReference>
<accession>A0A8J7RG31</accession>
<dbReference type="Proteomes" id="UP000740329">
    <property type="component" value="Unassembled WGS sequence"/>
</dbReference>
<reference evidence="1" key="1">
    <citation type="submission" date="2021-03" db="EMBL/GenBank/DDBJ databases">
        <title>Genomic Encyclopedia of Type Strains, Phase IV (KMG-V): Genome sequencing to study the core and pangenomes of soil and plant-associated prokaryotes.</title>
        <authorList>
            <person name="Whitman W."/>
        </authorList>
    </citation>
    <scope>NUCLEOTIDE SEQUENCE</scope>
    <source>
        <strain evidence="1">C4</strain>
    </source>
</reference>
<dbReference type="InterPro" id="IPR010982">
    <property type="entry name" value="Lambda_DNA-bd_dom_sf"/>
</dbReference>
<protein>
    <submittedName>
        <fullName evidence="1">Putative transcriptional regulator</fullName>
    </submittedName>
</protein>
<organism evidence="1 2">
    <name type="scientific">Methanococcus voltae</name>
    <dbReference type="NCBI Taxonomy" id="2188"/>
    <lineage>
        <taxon>Archaea</taxon>
        <taxon>Methanobacteriati</taxon>
        <taxon>Methanobacteriota</taxon>
        <taxon>Methanomada group</taxon>
        <taxon>Methanococci</taxon>
        <taxon>Methanococcales</taxon>
        <taxon>Methanococcaceae</taxon>
        <taxon>Methanococcus</taxon>
    </lineage>
</organism>
<sequence length="170" mass="19123">MKAYERLLLSLGSEKFTDEFRKILLELNISLKEFSDHSQIPYSTLYKVMNNKDFRVSTLQKIVKVIKEFEKDDELDDKIAIIAARSSLNKLTQKTIEFNGKTYAIKEYPSNTLEECLISAVSAERDGVKAIVCAPIVSACVEKLVRIPVAVVITESSDYLKAVKIAASKI</sequence>
<dbReference type="AlphaFoldDB" id="A0A8J7RG31"/>
<dbReference type="EMBL" id="JAGGMV010000001">
    <property type="protein sequence ID" value="MBP2200890.1"/>
    <property type="molecule type" value="Genomic_DNA"/>
</dbReference>
<dbReference type="RefSeq" id="WP_209590286.1">
    <property type="nucleotide sequence ID" value="NZ_JAGGMU010000001.1"/>
</dbReference>
<gene>
    <name evidence="1" type="ORF">J3E07_000288</name>
</gene>